<dbReference type="OrthoDB" id="1927097at2759"/>
<evidence type="ECO:0000256" key="2">
    <source>
        <dbReference type="ARBA" id="ARBA00022723"/>
    </source>
</evidence>
<evidence type="ECO:0000313" key="7">
    <source>
        <dbReference type="EMBL" id="OMO53761.1"/>
    </source>
</evidence>
<dbReference type="Gene3D" id="3.30.70.100">
    <property type="match status" value="1"/>
</dbReference>
<accession>A0A1R3G6Q9</accession>
<dbReference type="Pfam" id="PF00403">
    <property type="entry name" value="HMA"/>
    <property type="match status" value="1"/>
</dbReference>
<dbReference type="SUPFAM" id="SSF55008">
    <property type="entry name" value="HMA, heavy metal-associated domain"/>
    <property type="match status" value="1"/>
</dbReference>
<keyword evidence="4" id="KW-0636">Prenylation</keyword>
<name>A0A1R3G6Q9_COCAP</name>
<organism evidence="7 8">
    <name type="scientific">Corchorus capsularis</name>
    <name type="common">Jute</name>
    <dbReference type="NCBI Taxonomy" id="210143"/>
    <lineage>
        <taxon>Eukaryota</taxon>
        <taxon>Viridiplantae</taxon>
        <taxon>Streptophyta</taxon>
        <taxon>Embryophyta</taxon>
        <taxon>Tracheophyta</taxon>
        <taxon>Spermatophyta</taxon>
        <taxon>Magnoliopsida</taxon>
        <taxon>eudicotyledons</taxon>
        <taxon>Gunneridae</taxon>
        <taxon>Pentapetalae</taxon>
        <taxon>rosids</taxon>
        <taxon>malvids</taxon>
        <taxon>Malvales</taxon>
        <taxon>Malvaceae</taxon>
        <taxon>Grewioideae</taxon>
        <taxon>Apeibeae</taxon>
        <taxon>Corchorus</taxon>
    </lineage>
</organism>
<gene>
    <name evidence="7" type="ORF">CCACVL1_28380</name>
</gene>
<evidence type="ECO:0000256" key="3">
    <source>
        <dbReference type="ARBA" id="ARBA00023288"/>
    </source>
</evidence>
<dbReference type="STRING" id="210143.A0A1R3G6Q9"/>
<dbReference type="PROSITE" id="PS50846">
    <property type="entry name" value="HMA_2"/>
    <property type="match status" value="1"/>
</dbReference>
<proteinExistence type="inferred from homology"/>
<dbReference type="InterPro" id="IPR006121">
    <property type="entry name" value="HMA_dom"/>
</dbReference>
<dbReference type="CDD" id="cd00371">
    <property type="entry name" value="HMA"/>
    <property type="match status" value="1"/>
</dbReference>
<sequence>MAKDKKKEEEKVIVAEFKVSMHCNACERSVAKAISKFKGVEKFTTDMNKHQVTITGMLNEGSQSNISNKRTQPNI</sequence>
<keyword evidence="1" id="KW-0488">Methylation</keyword>
<evidence type="ECO:0000259" key="6">
    <source>
        <dbReference type="PROSITE" id="PS50846"/>
    </source>
</evidence>
<keyword evidence="2" id="KW-0479">Metal-binding</keyword>
<dbReference type="EMBL" id="AWWV01015139">
    <property type="protein sequence ID" value="OMO53761.1"/>
    <property type="molecule type" value="Genomic_DNA"/>
</dbReference>
<dbReference type="InterPro" id="IPR036163">
    <property type="entry name" value="HMA_dom_sf"/>
</dbReference>
<feature type="domain" description="HMA" evidence="6">
    <location>
        <begin position="12"/>
        <end position="75"/>
    </location>
</feature>
<dbReference type="GO" id="GO:0046872">
    <property type="term" value="F:metal ion binding"/>
    <property type="evidence" value="ECO:0007669"/>
    <property type="project" value="UniProtKB-KW"/>
</dbReference>
<dbReference type="InterPro" id="IPR044577">
    <property type="entry name" value="HIPP4/7/8/17/18/19"/>
</dbReference>
<dbReference type="PANTHER" id="PTHR46195:SF18">
    <property type="entry name" value="SUPEROXIDE DISMUTASE 1 COPPER CHAPERONE-LIKE PROTEIN"/>
    <property type="match status" value="1"/>
</dbReference>
<protein>
    <recommendedName>
        <fullName evidence="6">HMA domain-containing protein</fullName>
    </recommendedName>
</protein>
<comment type="caution">
    <text evidence="7">The sequence shown here is derived from an EMBL/GenBank/DDBJ whole genome shotgun (WGS) entry which is preliminary data.</text>
</comment>
<evidence type="ECO:0000256" key="4">
    <source>
        <dbReference type="ARBA" id="ARBA00023289"/>
    </source>
</evidence>
<dbReference type="AlphaFoldDB" id="A0A1R3G6Q9"/>
<evidence type="ECO:0000256" key="1">
    <source>
        <dbReference type="ARBA" id="ARBA00022481"/>
    </source>
</evidence>
<keyword evidence="3" id="KW-0449">Lipoprotein</keyword>
<comment type="similarity">
    <text evidence="5">Belongs to the HIPP family.</text>
</comment>
<evidence type="ECO:0000313" key="8">
    <source>
        <dbReference type="Proteomes" id="UP000188268"/>
    </source>
</evidence>
<dbReference type="Gramene" id="OMO53761">
    <property type="protein sequence ID" value="OMO53761"/>
    <property type="gene ID" value="CCACVL1_28380"/>
</dbReference>
<keyword evidence="8" id="KW-1185">Reference proteome</keyword>
<dbReference type="Proteomes" id="UP000188268">
    <property type="component" value="Unassembled WGS sequence"/>
</dbReference>
<evidence type="ECO:0000256" key="5">
    <source>
        <dbReference type="ARBA" id="ARBA00024045"/>
    </source>
</evidence>
<reference evidence="7 8" key="1">
    <citation type="submission" date="2013-09" db="EMBL/GenBank/DDBJ databases">
        <title>Corchorus capsularis genome sequencing.</title>
        <authorList>
            <person name="Alam M."/>
            <person name="Haque M.S."/>
            <person name="Islam M.S."/>
            <person name="Emdad E.M."/>
            <person name="Islam M.M."/>
            <person name="Ahmed B."/>
            <person name="Halim A."/>
            <person name="Hossen Q.M.M."/>
            <person name="Hossain M.Z."/>
            <person name="Ahmed R."/>
            <person name="Khan M.M."/>
            <person name="Islam R."/>
            <person name="Rashid M.M."/>
            <person name="Khan S.A."/>
            <person name="Rahman M.S."/>
            <person name="Alam M."/>
        </authorList>
    </citation>
    <scope>NUCLEOTIDE SEQUENCE [LARGE SCALE GENOMIC DNA]</scope>
    <source>
        <strain evidence="8">cv. CVL-1</strain>
        <tissue evidence="7">Whole seedling</tissue>
    </source>
</reference>
<dbReference type="PANTHER" id="PTHR46195">
    <property type="entry name" value="HEAVY METAL-ASSOCIATED ISOPRENYLATED PLANT PROTEIN 7"/>
    <property type="match status" value="1"/>
</dbReference>